<dbReference type="Proteomes" id="UP000000496">
    <property type="component" value="Chromosome gsn.131"/>
</dbReference>
<dbReference type="STRING" id="331113.SNE_A01940"/>
<dbReference type="EMBL" id="FR872582">
    <property type="protein sequence ID" value="CCB88071.1"/>
    <property type="molecule type" value="Genomic_DNA"/>
</dbReference>
<keyword evidence="2" id="KW-1185">Reference proteome</keyword>
<dbReference type="KEGG" id="sng:SNE_A01940"/>
<accession>F8L5S9</accession>
<dbReference type="OrthoDB" id="5643368at2"/>
<reference evidence="1 2" key="2">
    <citation type="journal article" date="2011" name="Mol. Biol. Evol.">
        <title>Unity in variety--the pan-genome of the Chlamydiae.</title>
        <authorList>
            <person name="Collingro A."/>
            <person name="Tischler P."/>
            <person name="Weinmaier T."/>
            <person name="Penz T."/>
            <person name="Heinz E."/>
            <person name="Brunham R.C."/>
            <person name="Read T.D."/>
            <person name="Bavoil P.M."/>
            <person name="Sachse K."/>
            <person name="Kahane S."/>
            <person name="Friedman M.G."/>
            <person name="Rattei T."/>
            <person name="Myers G.S."/>
            <person name="Horn M."/>
        </authorList>
    </citation>
    <scope>NUCLEOTIDE SEQUENCE [LARGE SCALE GENOMIC DNA]</scope>
    <source>
        <strain evidence="2">ATCC VR-1471 / Z</strain>
    </source>
</reference>
<gene>
    <name evidence="1" type="ordered locus">SNE_A01940</name>
</gene>
<dbReference type="RefSeq" id="WP_013942538.1">
    <property type="nucleotide sequence ID" value="NC_015713.1"/>
</dbReference>
<protein>
    <submittedName>
        <fullName evidence="1">Uncharacterized protein</fullName>
    </submittedName>
</protein>
<evidence type="ECO:0000313" key="2">
    <source>
        <dbReference type="Proteomes" id="UP000000496"/>
    </source>
</evidence>
<name>F8L5S9_SIMNZ</name>
<reference key="1">
    <citation type="journal article" date="2011" name="Mol. Biol. Evol.">
        <title>Unity in variety -- the pan-genome of the Chlamydiae.</title>
        <authorList>
            <person name="Collingro A."/>
            <person name="Tischler P."/>
            <person name="Weinmaier T."/>
            <person name="Penz T."/>
            <person name="Heinz E."/>
            <person name="Brunham R.C."/>
            <person name="Read T.D."/>
            <person name="Bavoil P.M."/>
            <person name="Sachse K."/>
            <person name="Kahane S."/>
            <person name="Friedman M.G."/>
            <person name="Rattei T."/>
            <person name="Myers G.S.A."/>
            <person name="Horn M."/>
        </authorList>
    </citation>
    <scope>NUCLEOTIDE SEQUENCE</scope>
    <source>
        <strain>Z</strain>
    </source>
</reference>
<dbReference type="eggNOG" id="ENOG5033MX9">
    <property type="taxonomic scope" value="Bacteria"/>
</dbReference>
<sequence length="90" mass="10035">MKCPNGTPWTWCLNKKCVVDPMDPNKAVCICDIMYQEDWVTFGGNCDQATCQTGYWSGATIDAFHEGANLLIKEFDLDPSIIKECVGNPQ</sequence>
<organism evidence="1 2">
    <name type="scientific">Simkania negevensis (strain ATCC VR-1471 / DSM 27360 / Z)</name>
    <dbReference type="NCBI Taxonomy" id="331113"/>
    <lineage>
        <taxon>Bacteria</taxon>
        <taxon>Pseudomonadati</taxon>
        <taxon>Chlamydiota</taxon>
        <taxon>Chlamydiia</taxon>
        <taxon>Parachlamydiales</taxon>
        <taxon>Simkaniaceae</taxon>
        <taxon>Simkania</taxon>
    </lineage>
</organism>
<proteinExistence type="predicted"/>
<dbReference type="HOGENOM" id="CLU_2439151_0_0_0"/>
<dbReference type="AlphaFoldDB" id="F8L5S9"/>
<evidence type="ECO:0000313" key="1">
    <source>
        <dbReference type="EMBL" id="CCB88071.1"/>
    </source>
</evidence>